<protein>
    <recommendedName>
        <fullName evidence="5">Peptidase M48 domain-containing protein</fullName>
    </recommendedName>
</protein>
<dbReference type="OrthoDB" id="1376641at2"/>
<comment type="caution">
    <text evidence="3">The sequence shown here is derived from an EMBL/GenBank/DDBJ whole genome shotgun (WGS) entry which is preliminary data.</text>
</comment>
<accession>A0A2D0NH08</accession>
<evidence type="ECO:0000256" key="1">
    <source>
        <dbReference type="SAM" id="MobiDB-lite"/>
    </source>
</evidence>
<dbReference type="Proteomes" id="UP000223913">
    <property type="component" value="Unassembled WGS sequence"/>
</dbReference>
<evidence type="ECO:0008006" key="5">
    <source>
        <dbReference type="Google" id="ProtNLM"/>
    </source>
</evidence>
<feature type="signal peptide" evidence="2">
    <location>
        <begin position="1"/>
        <end position="20"/>
    </location>
</feature>
<feature type="region of interest" description="Disordered" evidence="1">
    <location>
        <begin position="416"/>
        <end position="436"/>
    </location>
</feature>
<feature type="chain" id="PRO_5012135453" description="Peptidase M48 domain-containing protein" evidence="2">
    <location>
        <begin position="21"/>
        <end position="560"/>
    </location>
</feature>
<dbReference type="EMBL" id="PDUD01000006">
    <property type="protein sequence ID" value="PHN07767.1"/>
    <property type="molecule type" value="Genomic_DNA"/>
</dbReference>
<proteinExistence type="predicted"/>
<dbReference type="RefSeq" id="WP_099148876.1">
    <property type="nucleotide sequence ID" value="NZ_PDUD01000006.1"/>
</dbReference>
<reference evidence="3 4" key="1">
    <citation type="submission" date="2017-10" db="EMBL/GenBank/DDBJ databases">
        <title>The draft genome sequence of Lewinella nigricans NBRC 102662.</title>
        <authorList>
            <person name="Wang K."/>
        </authorList>
    </citation>
    <scope>NUCLEOTIDE SEQUENCE [LARGE SCALE GENOMIC DNA]</scope>
    <source>
        <strain evidence="3 4">NBRC 102662</strain>
    </source>
</reference>
<keyword evidence="2" id="KW-0732">Signal</keyword>
<dbReference type="AlphaFoldDB" id="A0A2D0NH08"/>
<dbReference type="Gene3D" id="1.25.40.10">
    <property type="entry name" value="Tetratricopeptide repeat domain"/>
    <property type="match status" value="1"/>
</dbReference>
<evidence type="ECO:0000256" key="2">
    <source>
        <dbReference type="SAM" id="SignalP"/>
    </source>
</evidence>
<name>A0A2D0NH08_FLAN2</name>
<evidence type="ECO:0000313" key="4">
    <source>
        <dbReference type="Proteomes" id="UP000223913"/>
    </source>
</evidence>
<sequence>MRLRQILSILLTTTLLPAFLSGQTSFEFIAKSVTESQDTRFTSGPKYERALKVYNKLADARGDRRFPLPAFVMSSSEQNVAYLEGDGLSIGLEEKAYDLCMSLGEKEGENAMAALLGHELTHFYEKHQWRRGFADAYIDLKVGRELKSTTDLYKVNCETQSDYLGGFLAYSAGYPVYAKLPDFYDLIYQQYRLPDTMSGYASKDDRKALAVKSLEKLNDLVEVFEMANLMTAIGRYDDARAFYKHILTQYQGREIYNNLGVLTVLSAITNYFTDSELKYRMPVELDLDFAGGGTRDGFSERVEKRRKLLQEAIQYFDNATSMDPDYAPAFLNKACAYFLLEDPANLERARFYAGVEAKQKAAAMADKYPRTALDAEVLLALLEEKAGNKTKAISMLTAIKDQSSVANYNLFIMNGQAPPRGRKEDGPEDESIDGIDQNGVYNFTRNNRREKKEQELFGQIDFRAWQDMGELRNSKIYVCKPPTGSAMSTDVYIHLTKPGYPGETFDGYKIGTARKEITDEYGEPNFSLPLTAGEIMVYEEVMFVLDGDKKVTRFANYFFK</sequence>
<dbReference type="SUPFAM" id="SSF48452">
    <property type="entry name" value="TPR-like"/>
    <property type="match status" value="1"/>
</dbReference>
<evidence type="ECO:0000313" key="3">
    <source>
        <dbReference type="EMBL" id="PHN07767.1"/>
    </source>
</evidence>
<keyword evidence="4" id="KW-1185">Reference proteome</keyword>
<dbReference type="InterPro" id="IPR011990">
    <property type="entry name" value="TPR-like_helical_dom_sf"/>
</dbReference>
<gene>
    <name evidence="3" type="ORF">CRP01_04815</name>
</gene>
<organism evidence="3 4">
    <name type="scientific">Flavilitoribacter nigricans (strain ATCC 23147 / DSM 23189 / NBRC 102662 / NCIMB 1420 / SS-2)</name>
    <name type="common">Lewinella nigricans</name>
    <dbReference type="NCBI Taxonomy" id="1122177"/>
    <lineage>
        <taxon>Bacteria</taxon>
        <taxon>Pseudomonadati</taxon>
        <taxon>Bacteroidota</taxon>
        <taxon>Saprospiria</taxon>
        <taxon>Saprospirales</taxon>
        <taxon>Lewinellaceae</taxon>
        <taxon>Flavilitoribacter</taxon>
    </lineage>
</organism>